<sequence length="29" mass="3510">RLSYENTLENYSTFDDSILECVRLEQKDK</sequence>
<proteinExistence type="predicted"/>
<gene>
    <name evidence="1" type="ORF">EZS27_032561</name>
</gene>
<reference evidence="1" key="1">
    <citation type="submission" date="2019-03" db="EMBL/GenBank/DDBJ databases">
        <title>Single cell metagenomics reveals metabolic interactions within the superorganism composed of flagellate Streblomastix strix and complex community of Bacteroidetes bacteria on its surface.</title>
        <authorList>
            <person name="Treitli S.C."/>
            <person name="Kolisko M."/>
            <person name="Husnik F."/>
            <person name="Keeling P."/>
            <person name="Hampl V."/>
        </authorList>
    </citation>
    <scope>NUCLEOTIDE SEQUENCE</scope>
    <source>
        <strain evidence="1">STM</strain>
    </source>
</reference>
<dbReference type="AlphaFoldDB" id="A0A5J4Q890"/>
<organism evidence="1">
    <name type="scientific">termite gut metagenome</name>
    <dbReference type="NCBI Taxonomy" id="433724"/>
    <lineage>
        <taxon>unclassified sequences</taxon>
        <taxon>metagenomes</taxon>
        <taxon>organismal metagenomes</taxon>
    </lineage>
</organism>
<evidence type="ECO:0000313" key="1">
    <source>
        <dbReference type="EMBL" id="KAA6317250.1"/>
    </source>
</evidence>
<name>A0A5J4Q890_9ZZZZ</name>
<feature type="non-terminal residue" evidence="1">
    <location>
        <position position="1"/>
    </location>
</feature>
<dbReference type="EMBL" id="SNRY01004585">
    <property type="protein sequence ID" value="KAA6317250.1"/>
    <property type="molecule type" value="Genomic_DNA"/>
</dbReference>
<comment type="caution">
    <text evidence="1">The sequence shown here is derived from an EMBL/GenBank/DDBJ whole genome shotgun (WGS) entry which is preliminary data.</text>
</comment>
<protein>
    <submittedName>
        <fullName evidence="1">Uncharacterized protein</fullName>
    </submittedName>
</protein>
<accession>A0A5J4Q890</accession>